<gene>
    <name evidence="1" type="ORF">TSUD_356450</name>
</gene>
<dbReference type="Proteomes" id="UP000242715">
    <property type="component" value="Unassembled WGS sequence"/>
</dbReference>
<protein>
    <submittedName>
        <fullName evidence="1">Uncharacterized protein</fullName>
    </submittedName>
</protein>
<sequence length="66" mass="7073">MSERGEKGDHGHSRHGMGFATEMLVCAVGCAISLGHGGLTLLFEDGPYRDAIIVLPRLVQSNRGHN</sequence>
<proteinExistence type="predicted"/>
<keyword evidence="2" id="KW-1185">Reference proteome</keyword>
<organism evidence="1 2">
    <name type="scientific">Trifolium subterraneum</name>
    <name type="common">Subterranean clover</name>
    <dbReference type="NCBI Taxonomy" id="3900"/>
    <lineage>
        <taxon>Eukaryota</taxon>
        <taxon>Viridiplantae</taxon>
        <taxon>Streptophyta</taxon>
        <taxon>Embryophyta</taxon>
        <taxon>Tracheophyta</taxon>
        <taxon>Spermatophyta</taxon>
        <taxon>Magnoliopsida</taxon>
        <taxon>eudicotyledons</taxon>
        <taxon>Gunneridae</taxon>
        <taxon>Pentapetalae</taxon>
        <taxon>rosids</taxon>
        <taxon>fabids</taxon>
        <taxon>Fabales</taxon>
        <taxon>Fabaceae</taxon>
        <taxon>Papilionoideae</taxon>
        <taxon>50 kb inversion clade</taxon>
        <taxon>NPAAA clade</taxon>
        <taxon>Hologalegina</taxon>
        <taxon>IRL clade</taxon>
        <taxon>Trifolieae</taxon>
        <taxon>Trifolium</taxon>
    </lineage>
</organism>
<reference evidence="2" key="1">
    <citation type="journal article" date="2017" name="Front. Plant Sci.">
        <title>Climate Clever Clovers: New Paradigm to Reduce the Environmental Footprint of Ruminants by Breeding Low Methanogenic Forages Utilizing Haplotype Variation.</title>
        <authorList>
            <person name="Kaur P."/>
            <person name="Appels R."/>
            <person name="Bayer P.E."/>
            <person name="Keeble-Gagnere G."/>
            <person name="Wang J."/>
            <person name="Hirakawa H."/>
            <person name="Shirasawa K."/>
            <person name="Vercoe P."/>
            <person name="Stefanova K."/>
            <person name="Durmic Z."/>
            <person name="Nichols P."/>
            <person name="Revell C."/>
            <person name="Isobe S.N."/>
            <person name="Edwards D."/>
            <person name="Erskine W."/>
        </authorList>
    </citation>
    <scope>NUCLEOTIDE SEQUENCE [LARGE SCALE GENOMIC DNA]</scope>
    <source>
        <strain evidence="2">cv. Daliak</strain>
    </source>
</reference>
<dbReference type="AlphaFoldDB" id="A0A2Z6N749"/>
<evidence type="ECO:0000313" key="1">
    <source>
        <dbReference type="EMBL" id="GAU27409.1"/>
    </source>
</evidence>
<accession>A0A2Z6N749</accession>
<evidence type="ECO:0000313" key="2">
    <source>
        <dbReference type="Proteomes" id="UP000242715"/>
    </source>
</evidence>
<name>A0A2Z6N749_TRISU</name>
<dbReference type="EMBL" id="DF973353">
    <property type="protein sequence ID" value="GAU27409.1"/>
    <property type="molecule type" value="Genomic_DNA"/>
</dbReference>